<dbReference type="Proteomes" id="UP001551482">
    <property type="component" value="Unassembled WGS sequence"/>
</dbReference>
<keyword evidence="3" id="KW-0804">Transcription</keyword>
<organism evidence="6 7">
    <name type="scientific">Streptodolium elevatio</name>
    <dbReference type="NCBI Taxonomy" id="3157996"/>
    <lineage>
        <taxon>Bacteria</taxon>
        <taxon>Bacillati</taxon>
        <taxon>Actinomycetota</taxon>
        <taxon>Actinomycetes</taxon>
        <taxon>Kitasatosporales</taxon>
        <taxon>Streptomycetaceae</taxon>
        <taxon>Streptodolium</taxon>
    </lineage>
</organism>
<evidence type="ECO:0000313" key="6">
    <source>
        <dbReference type="EMBL" id="MEU8136464.1"/>
    </source>
</evidence>
<evidence type="ECO:0000259" key="4">
    <source>
        <dbReference type="PROSITE" id="PS51077"/>
    </source>
</evidence>
<dbReference type="SUPFAM" id="SSF46785">
    <property type="entry name" value="Winged helix' DNA-binding domain"/>
    <property type="match status" value="1"/>
</dbReference>
<dbReference type="InterPro" id="IPR036388">
    <property type="entry name" value="WH-like_DNA-bd_sf"/>
</dbReference>
<dbReference type="InterPro" id="IPR050707">
    <property type="entry name" value="HTH_MetabolicPath_Reg"/>
</dbReference>
<dbReference type="CDD" id="cd00090">
    <property type="entry name" value="HTH_ARSR"/>
    <property type="match status" value="1"/>
</dbReference>
<evidence type="ECO:0000256" key="3">
    <source>
        <dbReference type="ARBA" id="ARBA00023163"/>
    </source>
</evidence>
<dbReference type="InterPro" id="IPR011991">
    <property type="entry name" value="ArsR-like_HTH"/>
</dbReference>
<dbReference type="EMBL" id="JBEZFP010000064">
    <property type="protein sequence ID" value="MEU8136464.1"/>
    <property type="molecule type" value="Genomic_DNA"/>
</dbReference>
<evidence type="ECO:0000259" key="5">
    <source>
        <dbReference type="PROSITE" id="PS51078"/>
    </source>
</evidence>
<dbReference type="SUPFAM" id="SSF55781">
    <property type="entry name" value="GAF domain-like"/>
    <property type="match status" value="1"/>
</dbReference>
<reference evidence="6 7" key="1">
    <citation type="submission" date="2024-06" db="EMBL/GenBank/DDBJ databases">
        <title>The Natural Products Discovery Center: Release of the First 8490 Sequenced Strains for Exploring Actinobacteria Biosynthetic Diversity.</title>
        <authorList>
            <person name="Kalkreuter E."/>
            <person name="Kautsar S.A."/>
            <person name="Yang D."/>
            <person name="Bader C.D."/>
            <person name="Teijaro C.N."/>
            <person name="Fluegel L."/>
            <person name="Davis C.M."/>
            <person name="Simpson J.R."/>
            <person name="Lauterbach L."/>
            <person name="Steele A.D."/>
            <person name="Gui C."/>
            <person name="Meng S."/>
            <person name="Li G."/>
            <person name="Viehrig K."/>
            <person name="Ye F."/>
            <person name="Su P."/>
            <person name="Kiefer A.F."/>
            <person name="Nichols A."/>
            <person name="Cepeda A.J."/>
            <person name="Yan W."/>
            <person name="Fan B."/>
            <person name="Jiang Y."/>
            <person name="Adhikari A."/>
            <person name="Zheng C.-J."/>
            <person name="Schuster L."/>
            <person name="Cowan T.M."/>
            <person name="Smanski M.J."/>
            <person name="Chevrette M.G."/>
            <person name="De Carvalho L.P.S."/>
            <person name="Shen B."/>
        </authorList>
    </citation>
    <scope>NUCLEOTIDE SEQUENCE [LARGE SCALE GENOMIC DNA]</scope>
    <source>
        <strain evidence="6 7">NPDC048946</strain>
    </source>
</reference>
<dbReference type="InterPro" id="IPR029016">
    <property type="entry name" value="GAF-like_dom_sf"/>
</dbReference>
<keyword evidence="2" id="KW-0238">DNA-binding</keyword>
<dbReference type="PROSITE" id="PS51078">
    <property type="entry name" value="ICLR_ED"/>
    <property type="match status" value="1"/>
</dbReference>
<dbReference type="PROSITE" id="PS51077">
    <property type="entry name" value="HTH_ICLR"/>
    <property type="match status" value="1"/>
</dbReference>
<feature type="domain" description="HTH iclR-type" evidence="4">
    <location>
        <begin position="4"/>
        <end position="65"/>
    </location>
</feature>
<feature type="domain" description="IclR-ED" evidence="5">
    <location>
        <begin position="66"/>
        <end position="282"/>
    </location>
</feature>
<dbReference type="InterPro" id="IPR005471">
    <property type="entry name" value="Tscrpt_reg_IclR_N"/>
</dbReference>
<dbReference type="PANTHER" id="PTHR30136">
    <property type="entry name" value="HELIX-TURN-HELIX TRANSCRIPTIONAL REGULATOR, ICLR FAMILY"/>
    <property type="match status" value="1"/>
</dbReference>
<accession>A0ABV3DMP9</accession>
<dbReference type="InterPro" id="IPR014757">
    <property type="entry name" value="Tscrpt_reg_IclR_C"/>
</dbReference>
<proteinExistence type="predicted"/>
<keyword evidence="1" id="KW-0805">Transcription regulation</keyword>
<dbReference type="InterPro" id="IPR036390">
    <property type="entry name" value="WH_DNA-bd_sf"/>
</dbReference>
<sequence>MSTSPPTDRVVAIVELLLDVEDGATVSEISERLGLNRATCAAVLGALENHGWVDRGPDRTYRVGTALVPVAGAILTRVPIVDGARKLLRQLGDTTGLAASLSRVAADHTSVIASYGRDRTGPADRTRLPMFPPFGAVVMAFRGPAERREWLAHAPDTATREHLERFLSTVRAEGVGIWRLDDAMEQVAEAIRTMSTMTGRSDLPQMSAFLQRIGRGYLASELAEARTLPVSYMAAPVFGHDGRPQFEVELHLLRPDARADDVRELADELRAVAKDLTLRCGGTPRPDS</sequence>
<dbReference type="Pfam" id="PF09339">
    <property type="entry name" value="HTH_IclR"/>
    <property type="match status" value="1"/>
</dbReference>
<dbReference type="SMART" id="SM00346">
    <property type="entry name" value="HTH_ICLR"/>
    <property type="match status" value="1"/>
</dbReference>
<evidence type="ECO:0000256" key="1">
    <source>
        <dbReference type="ARBA" id="ARBA00023015"/>
    </source>
</evidence>
<gene>
    <name evidence="6" type="ORF">AB0C36_23500</name>
</gene>
<name>A0ABV3DMP9_9ACTN</name>
<dbReference type="Gene3D" id="1.10.10.10">
    <property type="entry name" value="Winged helix-like DNA-binding domain superfamily/Winged helix DNA-binding domain"/>
    <property type="match status" value="1"/>
</dbReference>
<evidence type="ECO:0000313" key="7">
    <source>
        <dbReference type="Proteomes" id="UP001551482"/>
    </source>
</evidence>
<dbReference type="Gene3D" id="3.30.450.40">
    <property type="match status" value="1"/>
</dbReference>
<evidence type="ECO:0000256" key="2">
    <source>
        <dbReference type="ARBA" id="ARBA00023125"/>
    </source>
</evidence>
<dbReference type="RefSeq" id="WP_358357002.1">
    <property type="nucleotide sequence ID" value="NZ_JBEZFP010000064.1"/>
</dbReference>
<protein>
    <submittedName>
        <fullName evidence="6">Helix-turn-helix domain-containing protein</fullName>
    </submittedName>
</protein>
<comment type="caution">
    <text evidence="6">The sequence shown here is derived from an EMBL/GenBank/DDBJ whole genome shotgun (WGS) entry which is preliminary data.</text>
</comment>
<dbReference type="PANTHER" id="PTHR30136:SF35">
    <property type="entry name" value="HTH-TYPE TRANSCRIPTIONAL REGULATOR RV1719"/>
    <property type="match status" value="1"/>
</dbReference>
<keyword evidence="7" id="KW-1185">Reference proteome</keyword>